<keyword evidence="6" id="KW-1185">Reference proteome</keyword>
<evidence type="ECO:0000259" key="4">
    <source>
        <dbReference type="PROSITE" id="PS50932"/>
    </source>
</evidence>
<sequence>MPSPTPVTQRTLAERCGVHPSTICLALRNSPAIPEATRLRVHKIAHELGYRPNVAARSLALLRGDKSSGGQLPLAWVNQHPDEHFWKRDPAGRRLLEACRTRAWALGYYLDEHWLHQPKMTLARLVNILIARGITGVLLPVHHCPEAVTASVWRELSVVVVNGRWPEAGFDEVHPDHFHNLDAVLTRLASAHAGDRRTGLALLRSFDAMSGGLMQARFLREQQGLPETRRIPVCLYDEDEIVARDQLQRWREQYRPELVLGRQMRSLLQPDSVTYWELQAASAPAEGPGLDERSDLVGQLAVDRLIAKIQSFERGPSERSQTLTIRGVWREAVARATVVAA</sequence>
<gene>
    <name evidence="5" type="ORF">CMV30_18810</name>
</gene>
<dbReference type="PROSITE" id="PS50932">
    <property type="entry name" value="HTH_LACI_2"/>
    <property type="match status" value="1"/>
</dbReference>
<dbReference type="PANTHER" id="PTHR30146:SF109">
    <property type="entry name" value="HTH-TYPE TRANSCRIPTIONAL REGULATOR GALS"/>
    <property type="match status" value="1"/>
</dbReference>
<accession>A0A290QBK8</accession>
<reference evidence="5 6" key="1">
    <citation type="submission" date="2017-09" db="EMBL/GenBank/DDBJ databases">
        <title>Complete genome sequence of Verrucomicrobial strain HZ-65, isolated from freshwater.</title>
        <authorList>
            <person name="Choi A."/>
        </authorList>
    </citation>
    <scope>NUCLEOTIDE SEQUENCE [LARGE SCALE GENOMIC DNA]</scope>
    <source>
        <strain evidence="5 6">HZ-65</strain>
    </source>
</reference>
<dbReference type="SMART" id="SM00354">
    <property type="entry name" value="HTH_LACI"/>
    <property type="match status" value="1"/>
</dbReference>
<proteinExistence type="predicted"/>
<dbReference type="InterPro" id="IPR000843">
    <property type="entry name" value="HTH_LacI"/>
</dbReference>
<keyword evidence="2" id="KW-0238">DNA-binding</keyword>
<organism evidence="5 6">
    <name type="scientific">Nibricoccus aquaticus</name>
    <dbReference type="NCBI Taxonomy" id="2576891"/>
    <lineage>
        <taxon>Bacteria</taxon>
        <taxon>Pseudomonadati</taxon>
        <taxon>Verrucomicrobiota</taxon>
        <taxon>Opitutia</taxon>
        <taxon>Opitutales</taxon>
        <taxon>Opitutaceae</taxon>
        <taxon>Nibricoccus</taxon>
    </lineage>
</organism>
<feature type="domain" description="HTH lacI-type" evidence="4">
    <location>
        <begin position="7"/>
        <end position="61"/>
    </location>
</feature>
<keyword evidence="3" id="KW-0804">Transcription</keyword>
<dbReference type="Pfam" id="PF00356">
    <property type="entry name" value="LacI"/>
    <property type="match status" value="1"/>
</dbReference>
<dbReference type="InterPro" id="IPR010982">
    <property type="entry name" value="Lambda_DNA-bd_dom_sf"/>
</dbReference>
<evidence type="ECO:0000256" key="2">
    <source>
        <dbReference type="ARBA" id="ARBA00023125"/>
    </source>
</evidence>
<keyword evidence="1" id="KW-0805">Transcription regulation</keyword>
<evidence type="ECO:0000313" key="5">
    <source>
        <dbReference type="EMBL" id="ATC65833.1"/>
    </source>
</evidence>
<dbReference type="OrthoDB" id="189006at2"/>
<dbReference type="EMBL" id="CP023344">
    <property type="protein sequence ID" value="ATC65833.1"/>
    <property type="molecule type" value="Genomic_DNA"/>
</dbReference>
<dbReference type="GO" id="GO:0000976">
    <property type="term" value="F:transcription cis-regulatory region binding"/>
    <property type="evidence" value="ECO:0007669"/>
    <property type="project" value="TreeGrafter"/>
</dbReference>
<dbReference type="CDD" id="cd01392">
    <property type="entry name" value="HTH_LacI"/>
    <property type="match status" value="1"/>
</dbReference>
<dbReference type="PANTHER" id="PTHR30146">
    <property type="entry name" value="LACI-RELATED TRANSCRIPTIONAL REPRESSOR"/>
    <property type="match status" value="1"/>
</dbReference>
<dbReference type="AlphaFoldDB" id="A0A290QBK8"/>
<dbReference type="GO" id="GO:0003700">
    <property type="term" value="F:DNA-binding transcription factor activity"/>
    <property type="evidence" value="ECO:0007669"/>
    <property type="project" value="TreeGrafter"/>
</dbReference>
<evidence type="ECO:0000256" key="3">
    <source>
        <dbReference type="ARBA" id="ARBA00023163"/>
    </source>
</evidence>
<dbReference type="SUPFAM" id="SSF47413">
    <property type="entry name" value="lambda repressor-like DNA-binding domains"/>
    <property type="match status" value="1"/>
</dbReference>
<protein>
    <recommendedName>
        <fullName evidence="4">HTH lacI-type domain-containing protein</fullName>
    </recommendedName>
</protein>
<evidence type="ECO:0000256" key="1">
    <source>
        <dbReference type="ARBA" id="ARBA00023015"/>
    </source>
</evidence>
<evidence type="ECO:0000313" key="6">
    <source>
        <dbReference type="Proteomes" id="UP000217265"/>
    </source>
</evidence>
<dbReference type="Proteomes" id="UP000217265">
    <property type="component" value="Chromosome"/>
</dbReference>
<dbReference type="KEGG" id="vbh:CMV30_18810"/>
<name>A0A290QBK8_9BACT</name>
<dbReference type="Gene3D" id="1.10.260.40">
    <property type="entry name" value="lambda repressor-like DNA-binding domains"/>
    <property type="match status" value="1"/>
</dbReference>